<evidence type="ECO:0000256" key="1">
    <source>
        <dbReference type="SAM" id="Phobius"/>
    </source>
</evidence>
<dbReference type="Proteomes" id="UP000762676">
    <property type="component" value="Unassembled WGS sequence"/>
</dbReference>
<dbReference type="EMBL" id="BMAT01007830">
    <property type="protein sequence ID" value="GFR72411.1"/>
    <property type="molecule type" value="Genomic_DNA"/>
</dbReference>
<gene>
    <name evidence="2" type="ORF">ElyMa_003839800</name>
</gene>
<proteinExistence type="predicted"/>
<keyword evidence="1" id="KW-1133">Transmembrane helix</keyword>
<dbReference type="AlphaFoldDB" id="A0AAV4FJ57"/>
<name>A0AAV4FJ57_9GAST</name>
<keyword evidence="1" id="KW-0472">Membrane</keyword>
<reference evidence="2 3" key="1">
    <citation type="journal article" date="2021" name="Elife">
        <title>Chloroplast acquisition without the gene transfer in kleptoplastic sea slugs, Plakobranchus ocellatus.</title>
        <authorList>
            <person name="Maeda T."/>
            <person name="Takahashi S."/>
            <person name="Yoshida T."/>
            <person name="Shimamura S."/>
            <person name="Takaki Y."/>
            <person name="Nagai Y."/>
            <person name="Toyoda A."/>
            <person name="Suzuki Y."/>
            <person name="Arimoto A."/>
            <person name="Ishii H."/>
            <person name="Satoh N."/>
            <person name="Nishiyama T."/>
            <person name="Hasebe M."/>
            <person name="Maruyama T."/>
            <person name="Minagawa J."/>
            <person name="Obokata J."/>
            <person name="Shigenobu S."/>
        </authorList>
    </citation>
    <scope>NUCLEOTIDE SEQUENCE [LARGE SCALE GENOMIC DNA]</scope>
</reference>
<feature type="transmembrane region" description="Helical" evidence="1">
    <location>
        <begin position="57"/>
        <end position="81"/>
    </location>
</feature>
<sequence length="115" mass="13405">MYHPTYIHHPSLKWCPVQISLPDVRDIGRISAGHRWEFVPYVEDHGLGLTTIQDSRYIVVVVVVVVVVVLLTVIIIIINMFRVLHRRRQSHDLTYTTQQACTHQSQFNSYLRALQ</sequence>
<organism evidence="2 3">
    <name type="scientific">Elysia marginata</name>
    <dbReference type="NCBI Taxonomy" id="1093978"/>
    <lineage>
        <taxon>Eukaryota</taxon>
        <taxon>Metazoa</taxon>
        <taxon>Spiralia</taxon>
        <taxon>Lophotrochozoa</taxon>
        <taxon>Mollusca</taxon>
        <taxon>Gastropoda</taxon>
        <taxon>Heterobranchia</taxon>
        <taxon>Euthyneura</taxon>
        <taxon>Panpulmonata</taxon>
        <taxon>Sacoglossa</taxon>
        <taxon>Placobranchoidea</taxon>
        <taxon>Plakobranchidae</taxon>
        <taxon>Elysia</taxon>
    </lineage>
</organism>
<comment type="caution">
    <text evidence="2">The sequence shown here is derived from an EMBL/GenBank/DDBJ whole genome shotgun (WGS) entry which is preliminary data.</text>
</comment>
<protein>
    <submittedName>
        <fullName evidence="2">Uncharacterized protein</fullName>
    </submittedName>
</protein>
<keyword evidence="3" id="KW-1185">Reference proteome</keyword>
<keyword evidence="1" id="KW-0812">Transmembrane</keyword>
<evidence type="ECO:0000313" key="2">
    <source>
        <dbReference type="EMBL" id="GFR72411.1"/>
    </source>
</evidence>
<accession>A0AAV4FJ57</accession>
<evidence type="ECO:0000313" key="3">
    <source>
        <dbReference type="Proteomes" id="UP000762676"/>
    </source>
</evidence>